<gene>
    <name evidence="2" type="ORF">TBRA_LOCUS15277</name>
</gene>
<dbReference type="Proteomes" id="UP000479190">
    <property type="component" value="Unassembled WGS sequence"/>
</dbReference>
<dbReference type="EMBL" id="CADCXV010001338">
    <property type="protein sequence ID" value="CAB0043689.1"/>
    <property type="molecule type" value="Genomic_DNA"/>
</dbReference>
<dbReference type="AlphaFoldDB" id="A0A6H5J684"/>
<feature type="region of interest" description="Disordered" evidence="1">
    <location>
        <begin position="1"/>
        <end position="21"/>
    </location>
</feature>
<evidence type="ECO:0000313" key="2">
    <source>
        <dbReference type="EMBL" id="CAB0043689.1"/>
    </source>
</evidence>
<evidence type="ECO:0000313" key="3">
    <source>
        <dbReference type="Proteomes" id="UP000479190"/>
    </source>
</evidence>
<accession>A0A6H5J684</accession>
<evidence type="ECO:0000256" key="1">
    <source>
        <dbReference type="SAM" id="MobiDB-lite"/>
    </source>
</evidence>
<feature type="compositionally biased region" description="Polar residues" evidence="1">
    <location>
        <begin position="1"/>
        <end position="15"/>
    </location>
</feature>
<name>A0A6H5J684_9HYME</name>
<reference evidence="2 3" key="1">
    <citation type="submission" date="2020-02" db="EMBL/GenBank/DDBJ databases">
        <authorList>
            <person name="Ferguson B K."/>
        </authorList>
    </citation>
    <scope>NUCLEOTIDE SEQUENCE [LARGE SCALE GENOMIC DNA]</scope>
</reference>
<organism evidence="2 3">
    <name type="scientific">Trichogramma brassicae</name>
    <dbReference type="NCBI Taxonomy" id="86971"/>
    <lineage>
        <taxon>Eukaryota</taxon>
        <taxon>Metazoa</taxon>
        <taxon>Ecdysozoa</taxon>
        <taxon>Arthropoda</taxon>
        <taxon>Hexapoda</taxon>
        <taxon>Insecta</taxon>
        <taxon>Pterygota</taxon>
        <taxon>Neoptera</taxon>
        <taxon>Endopterygota</taxon>
        <taxon>Hymenoptera</taxon>
        <taxon>Apocrita</taxon>
        <taxon>Proctotrupomorpha</taxon>
        <taxon>Chalcidoidea</taxon>
        <taxon>Trichogrammatidae</taxon>
        <taxon>Trichogramma</taxon>
    </lineage>
</organism>
<sequence>MWSNLSYSMKPQSGAESLRRRRTRVRWSQYTGEPACGERARFYHRNMDVPTDPRHQGLGGAAIRRDNILPDHQAIDWTRLFQTLPPSATTTASAPNIPRSYHKAASTASSGHLLLSLSSLLSLVITLLAKEDTASAVQQQA</sequence>
<keyword evidence="3" id="KW-1185">Reference proteome</keyword>
<protein>
    <submittedName>
        <fullName evidence="2">Uncharacterized protein</fullName>
    </submittedName>
</protein>
<proteinExistence type="predicted"/>